<dbReference type="EMBL" id="QGGT01000001">
    <property type="protein sequence ID" value="PWK37364.1"/>
    <property type="molecule type" value="Genomic_DNA"/>
</dbReference>
<protein>
    <submittedName>
        <fullName evidence="2">PBP family phospholipid-binding protein</fullName>
    </submittedName>
</protein>
<organism evidence="2 3">
    <name type="scientific">Cupriavidus plantarum</name>
    <dbReference type="NCBI Taxonomy" id="942865"/>
    <lineage>
        <taxon>Bacteria</taxon>
        <taxon>Pseudomonadati</taxon>
        <taxon>Pseudomonadota</taxon>
        <taxon>Betaproteobacteria</taxon>
        <taxon>Burkholderiales</taxon>
        <taxon>Burkholderiaceae</taxon>
        <taxon>Cupriavidus</taxon>
    </lineage>
</organism>
<dbReference type="SUPFAM" id="SSF49777">
    <property type="entry name" value="PEBP-like"/>
    <property type="match status" value="1"/>
</dbReference>
<dbReference type="InterPro" id="IPR008914">
    <property type="entry name" value="PEBP"/>
</dbReference>
<gene>
    <name evidence="2" type="ORF">C7419_1011246</name>
</gene>
<evidence type="ECO:0000313" key="2">
    <source>
        <dbReference type="EMBL" id="PWK37364.1"/>
    </source>
</evidence>
<proteinExistence type="predicted"/>
<dbReference type="AlphaFoldDB" id="A0A316EXB4"/>
<dbReference type="InterPro" id="IPR005247">
    <property type="entry name" value="YbhB_YbcL/LppC-like"/>
</dbReference>
<evidence type="ECO:0000256" key="1">
    <source>
        <dbReference type="SAM" id="SignalP"/>
    </source>
</evidence>
<dbReference type="RefSeq" id="WP_109581096.1">
    <property type="nucleotide sequence ID" value="NZ_QGGT01000001.1"/>
</dbReference>
<dbReference type="CDD" id="cd00865">
    <property type="entry name" value="PEBP_bact_arch"/>
    <property type="match status" value="1"/>
</dbReference>
<dbReference type="Proteomes" id="UP000245754">
    <property type="component" value="Unassembled WGS sequence"/>
</dbReference>
<feature type="chain" id="PRO_5016450942" evidence="1">
    <location>
        <begin position="27"/>
        <end position="197"/>
    </location>
</feature>
<evidence type="ECO:0000313" key="3">
    <source>
        <dbReference type="Proteomes" id="UP000245754"/>
    </source>
</evidence>
<keyword evidence="3" id="KW-1185">Reference proteome</keyword>
<dbReference type="NCBIfam" id="TIGR00481">
    <property type="entry name" value="YbhB/YbcL family Raf kinase inhibitor-like protein"/>
    <property type="match status" value="1"/>
</dbReference>
<keyword evidence="1" id="KW-0732">Signal</keyword>
<dbReference type="InterPro" id="IPR036610">
    <property type="entry name" value="PEBP-like_sf"/>
</dbReference>
<dbReference type="Pfam" id="PF01161">
    <property type="entry name" value="PBP"/>
    <property type="match status" value="1"/>
</dbReference>
<feature type="signal peptide" evidence="1">
    <location>
        <begin position="1"/>
        <end position="26"/>
    </location>
</feature>
<dbReference type="PANTHER" id="PTHR30289:SF1">
    <property type="entry name" value="PEBP (PHOSPHATIDYLETHANOLAMINE-BINDING PROTEIN) FAMILY PROTEIN"/>
    <property type="match status" value="1"/>
</dbReference>
<sequence length="197" mass="20953">MQYGRFVYGAFFSFAFLAAMPAAVSASPFTVNVDDVGRNNTFDNAQVYDGFGCHGENISPRVSWTHVPSGTKSIVVTIHDPDAPTAGLGWTHWNVVNISPMTSSIPRGASGNPALLPVGALETLTDFGASRYGGPCPPEGESHRYVITISALSVASIDVKPDASPALVAYLMHGNIIAQARFVARYHRASGKRSQGR</sequence>
<reference evidence="2 3" key="1">
    <citation type="submission" date="2018-05" db="EMBL/GenBank/DDBJ databases">
        <title>Genomic Encyclopedia of Type Strains, Phase IV (KMG-V): Genome sequencing to study the core and pangenomes of soil and plant-associated prokaryotes.</title>
        <authorList>
            <person name="Whitman W."/>
        </authorList>
    </citation>
    <scope>NUCLEOTIDE SEQUENCE [LARGE SCALE GENOMIC DNA]</scope>
    <source>
        <strain evidence="2 3">SLV-132</strain>
    </source>
</reference>
<dbReference type="Gene3D" id="3.90.280.10">
    <property type="entry name" value="PEBP-like"/>
    <property type="match status" value="1"/>
</dbReference>
<accession>A0A316EXB4</accession>
<dbReference type="PANTHER" id="PTHR30289">
    <property type="entry name" value="UNCHARACTERIZED PROTEIN YBCL-RELATED"/>
    <property type="match status" value="1"/>
</dbReference>
<name>A0A316EXB4_9BURK</name>
<comment type="caution">
    <text evidence="2">The sequence shown here is derived from an EMBL/GenBank/DDBJ whole genome shotgun (WGS) entry which is preliminary data.</text>
</comment>